<reference evidence="3 4" key="1">
    <citation type="submission" date="2017-01" db="EMBL/GenBank/DDBJ databases">
        <authorList>
            <person name="Mah S.A."/>
            <person name="Swanson W.J."/>
            <person name="Moy G.W."/>
            <person name="Vacquier V.D."/>
        </authorList>
    </citation>
    <scope>NUCLEOTIDE SEQUENCE [LARGE SCALE GENOMIC DNA]</scope>
    <source>
        <strain evidence="3 4">CPCC 203464</strain>
    </source>
</reference>
<accession>A0A1N7FI11</accession>
<evidence type="ECO:0000256" key="1">
    <source>
        <dbReference type="SAM" id="MobiDB-lite"/>
    </source>
</evidence>
<dbReference type="STRING" id="1344003.SAMN05445060_2083"/>
<evidence type="ECO:0000259" key="2">
    <source>
        <dbReference type="Pfam" id="PF02720"/>
    </source>
</evidence>
<feature type="domain" description="DUF222" evidence="2">
    <location>
        <begin position="64"/>
        <end position="134"/>
    </location>
</feature>
<keyword evidence="4" id="KW-1185">Reference proteome</keyword>
<dbReference type="AlphaFoldDB" id="A0A1N7FI11"/>
<protein>
    <recommendedName>
        <fullName evidence="2">DUF222 domain-containing protein</fullName>
    </recommendedName>
</protein>
<dbReference type="Proteomes" id="UP000186218">
    <property type="component" value="Unassembled WGS sequence"/>
</dbReference>
<organism evidence="3 4">
    <name type="scientific">Williamsia sterculiae</name>
    <dbReference type="NCBI Taxonomy" id="1344003"/>
    <lineage>
        <taxon>Bacteria</taxon>
        <taxon>Bacillati</taxon>
        <taxon>Actinomycetota</taxon>
        <taxon>Actinomycetes</taxon>
        <taxon>Mycobacteriales</taxon>
        <taxon>Nocardiaceae</taxon>
        <taxon>Williamsia</taxon>
    </lineage>
</organism>
<dbReference type="Pfam" id="PF02720">
    <property type="entry name" value="DUF222"/>
    <property type="match status" value="1"/>
</dbReference>
<evidence type="ECO:0000313" key="4">
    <source>
        <dbReference type="Proteomes" id="UP000186218"/>
    </source>
</evidence>
<evidence type="ECO:0000313" key="3">
    <source>
        <dbReference type="EMBL" id="SIR99875.1"/>
    </source>
</evidence>
<dbReference type="OrthoDB" id="3513062at2"/>
<feature type="region of interest" description="Disordered" evidence="1">
    <location>
        <begin position="128"/>
        <end position="153"/>
    </location>
</feature>
<dbReference type="EMBL" id="FTNT01000005">
    <property type="protein sequence ID" value="SIR99875.1"/>
    <property type="molecule type" value="Genomic_DNA"/>
</dbReference>
<dbReference type="InterPro" id="IPR003870">
    <property type="entry name" value="DUF222"/>
</dbReference>
<gene>
    <name evidence="3" type="ORF">SAMN05445060_2083</name>
</gene>
<proteinExistence type="predicted"/>
<name>A0A1N7FI11_9NOCA</name>
<sequence>MAAGRLEHMLPSLTADSAAGRARDLSSVFAALGDFDTDELLTVREALSDRLVGGWFVELDDEQADADVLAAAAKRDHRSAVQRNHDAFTLMLRTISESGALGQHRGLPAQVIVVMALEELEAETGIATTASGGPPVRDAPRPTPGRLTLRRPARYRASSLPCGSHQRRRRRCLLKQQDMIGRKGGAVRRASAWRPPQLSAWGYSSARDMTGGRSERT</sequence>